<evidence type="ECO:0000313" key="4">
    <source>
        <dbReference type="Proteomes" id="UP001497392"/>
    </source>
</evidence>
<feature type="region of interest" description="Disordered" evidence="1">
    <location>
        <begin position="408"/>
        <end position="499"/>
    </location>
</feature>
<proteinExistence type="predicted"/>
<keyword evidence="4" id="KW-1185">Reference proteome</keyword>
<accession>A0ABP1FQI1</accession>
<name>A0ABP1FQI1_9CHLO</name>
<feature type="compositionally biased region" description="Polar residues" evidence="1">
    <location>
        <begin position="470"/>
        <end position="491"/>
    </location>
</feature>
<reference evidence="3 4" key="1">
    <citation type="submission" date="2024-06" db="EMBL/GenBank/DDBJ databases">
        <authorList>
            <person name="Kraege A."/>
            <person name="Thomma B."/>
        </authorList>
    </citation>
    <scope>NUCLEOTIDE SEQUENCE [LARGE SCALE GENOMIC DNA]</scope>
</reference>
<gene>
    <name evidence="3" type="primary">g4527</name>
    <name evidence="3" type="ORF">VP750_LOCUS3857</name>
</gene>
<feature type="compositionally biased region" description="Polar residues" evidence="1">
    <location>
        <begin position="254"/>
        <end position="281"/>
    </location>
</feature>
<sequence>MCLSEGAYKVVDFGEEKATEILGAILEGFPPGLVSLKRVEWCLLGEADGALYMAFMGTKQRRDLVTNAQVLQEPIWPEDVSPDSQDASQAVPAAHRGFLLRARQVPIEAMYEHACRQKRRLVLSGHSLGGAVALLCTLRLLRQLPPDAQPEVHCHVFACPAIGNEALALYVKKMGWERYFSNMLIPEDAVPRILGGMQDGLNQTVSSSSYLGAGGQSIPALQQAQPETQWRPRRLLRLPGRSLIRVPLPGTSGNGSQQRVGSKSLPSVSELGTSRSSTSMVPSDASADLLNWEKQIGSWEEDSPRSTADMSAETADELEAHARQLAAEVSQEGSEWEPLTASMDDSGAGGDLIAGMGSDSTAEIADTQPLPQNGALSKGNGASAEAEAKSLVPMWPLSLYPLSYRQDYSDADPQRLDSPPSAAVPGEPTSARQSDSRSTERTGNLQLETALPGVSRSAVDGISAMEETARSLSNDTSQPWQEQSLPSNVSDDYTAAEQASLDSEASASALWRSRRSQAPDAAEKAVKLAVSRVASPERPRQPLRRLQSMRQTAAKAGSMVLGAGRFSAKMGVGLASFSMKRAASFASVPFRVPIRAAQRRYFPIGRQLFLYPDVVTTSAPELGSNGSQRQMFEDPAAWCADRAPGQQTPADALPLDVRQLQNSALPIQERVALLAGATTPNAGKRPQPFVMHKMAFHRGRALGIIRRTLHSSLPANVEAQAESGGVLKDAIFDDVLALKQPSAMWPRPVAVGTPNARGNVLRQQRLREGLLSTGIAPVLKARSAETWVEWALPGKEDVEQILDDLGSLSDPGRMAQTGSERWRWLQPWTWILGVWGNTRLQADFVLDVTVRGRGLETCAGVKVQALGGAPCRAAVMQKPAPLPPGQVTALLHPNVPDALRTISLLGAWVTDGVRWLVGAVDRQNATGIQDDLKVRVWVPAAVMRRAQAMMVQGTGPGSSGLTLTVLSDFQESSVPLQIHAGGSAVVSDLQGAAQAFLEWLKKSLEGEAQ</sequence>
<feature type="region of interest" description="Disordered" evidence="1">
    <location>
        <begin position="326"/>
        <end position="357"/>
    </location>
</feature>
<dbReference type="PANTHER" id="PTHR47523:SF1">
    <property type="entry name" value="F21O3.11 PROTEIN"/>
    <property type="match status" value="1"/>
</dbReference>
<feature type="domain" description="Fungal lipase-type" evidence="2">
    <location>
        <begin position="52"/>
        <end position="193"/>
    </location>
</feature>
<evidence type="ECO:0000256" key="1">
    <source>
        <dbReference type="SAM" id="MobiDB-lite"/>
    </source>
</evidence>
<protein>
    <submittedName>
        <fullName evidence="3">G4527 protein</fullName>
    </submittedName>
</protein>
<dbReference type="Pfam" id="PF01764">
    <property type="entry name" value="Lipase_3"/>
    <property type="match status" value="1"/>
</dbReference>
<evidence type="ECO:0000313" key="3">
    <source>
        <dbReference type="EMBL" id="CAL5222198.1"/>
    </source>
</evidence>
<feature type="region of interest" description="Disordered" evidence="1">
    <location>
        <begin position="244"/>
        <end position="285"/>
    </location>
</feature>
<dbReference type="InterPro" id="IPR029058">
    <property type="entry name" value="AB_hydrolase_fold"/>
</dbReference>
<dbReference type="Gene3D" id="3.40.50.1820">
    <property type="entry name" value="alpha/beta hydrolase"/>
    <property type="match status" value="1"/>
</dbReference>
<dbReference type="InterPro" id="IPR002921">
    <property type="entry name" value="Fungal_lipase-type"/>
</dbReference>
<evidence type="ECO:0000259" key="2">
    <source>
        <dbReference type="Pfam" id="PF01764"/>
    </source>
</evidence>
<comment type="caution">
    <text evidence="3">The sequence shown here is derived from an EMBL/GenBank/DDBJ whole genome shotgun (WGS) entry which is preliminary data.</text>
</comment>
<dbReference type="CDD" id="cd00519">
    <property type="entry name" value="Lipase_3"/>
    <property type="match status" value="1"/>
</dbReference>
<dbReference type="SUPFAM" id="SSF53474">
    <property type="entry name" value="alpha/beta-Hydrolases"/>
    <property type="match status" value="1"/>
</dbReference>
<dbReference type="Proteomes" id="UP001497392">
    <property type="component" value="Unassembled WGS sequence"/>
</dbReference>
<dbReference type="PANTHER" id="PTHR47523">
    <property type="entry name" value="F21O3.11 PROTEIN"/>
    <property type="match status" value="1"/>
</dbReference>
<dbReference type="EMBL" id="CAXHTA020000006">
    <property type="protein sequence ID" value="CAL5222198.1"/>
    <property type="molecule type" value="Genomic_DNA"/>
</dbReference>
<organism evidence="3 4">
    <name type="scientific">Coccomyxa viridis</name>
    <dbReference type="NCBI Taxonomy" id="1274662"/>
    <lineage>
        <taxon>Eukaryota</taxon>
        <taxon>Viridiplantae</taxon>
        <taxon>Chlorophyta</taxon>
        <taxon>core chlorophytes</taxon>
        <taxon>Trebouxiophyceae</taxon>
        <taxon>Trebouxiophyceae incertae sedis</taxon>
        <taxon>Coccomyxaceae</taxon>
        <taxon>Coccomyxa</taxon>
    </lineage>
</organism>